<dbReference type="PANTHER" id="PTHR47235">
    <property type="entry name" value="BLR6548 PROTEIN"/>
    <property type="match status" value="1"/>
</dbReference>
<dbReference type="OrthoDB" id="9777352at2"/>
<keyword evidence="2 3" id="KW-0732">Signal</keyword>
<evidence type="ECO:0000256" key="2">
    <source>
        <dbReference type="ARBA" id="ARBA00022729"/>
    </source>
</evidence>
<evidence type="ECO:0000256" key="3">
    <source>
        <dbReference type="SAM" id="SignalP"/>
    </source>
</evidence>
<dbReference type="Gene3D" id="3.40.50.2300">
    <property type="match status" value="2"/>
</dbReference>
<evidence type="ECO:0000256" key="1">
    <source>
        <dbReference type="ARBA" id="ARBA00010062"/>
    </source>
</evidence>
<evidence type="ECO:0000313" key="6">
    <source>
        <dbReference type="Proteomes" id="UP000215441"/>
    </source>
</evidence>
<evidence type="ECO:0000259" key="4">
    <source>
        <dbReference type="Pfam" id="PF13458"/>
    </source>
</evidence>
<dbReference type="EMBL" id="NOIG01000004">
    <property type="protein sequence ID" value="OYD51239.1"/>
    <property type="molecule type" value="Genomic_DNA"/>
</dbReference>
<comment type="similarity">
    <text evidence="1">Belongs to the leucine-binding protein family.</text>
</comment>
<accession>A0A235EQE9</accession>
<organism evidence="5 6">
    <name type="scientific">Acidovorax kalamii</name>
    <dbReference type="NCBI Taxonomy" id="2004485"/>
    <lineage>
        <taxon>Bacteria</taxon>
        <taxon>Pseudomonadati</taxon>
        <taxon>Pseudomonadota</taxon>
        <taxon>Betaproteobacteria</taxon>
        <taxon>Burkholderiales</taxon>
        <taxon>Comamonadaceae</taxon>
        <taxon>Acidovorax</taxon>
    </lineage>
</organism>
<dbReference type="Pfam" id="PF13458">
    <property type="entry name" value="Peripla_BP_6"/>
    <property type="match status" value="1"/>
</dbReference>
<dbReference type="PANTHER" id="PTHR47235:SF1">
    <property type="entry name" value="BLR6548 PROTEIN"/>
    <property type="match status" value="1"/>
</dbReference>
<dbReference type="InterPro" id="IPR028081">
    <property type="entry name" value="Leu-bd"/>
</dbReference>
<feature type="signal peptide" evidence="3">
    <location>
        <begin position="1"/>
        <end position="20"/>
    </location>
</feature>
<dbReference type="InterPro" id="IPR028082">
    <property type="entry name" value="Peripla_BP_I"/>
</dbReference>
<dbReference type="RefSeq" id="WP_094287150.1">
    <property type="nucleotide sequence ID" value="NZ_NOIG01000004.1"/>
</dbReference>
<dbReference type="SUPFAM" id="SSF53822">
    <property type="entry name" value="Periplasmic binding protein-like I"/>
    <property type="match status" value="1"/>
</dbReference>
<name>A0A235EQE9_9BURK</name>
<dbReference type="AlphaFoldDB" id="A0A235EQE9"/>
<evidence type="ECO:0000313" key="5">
    <source>
        <dbReference type="EMBL" id="OYD51239.1"/>
    </source>
</evidence>
<protein>
    <submittedName>
        <fullName evidence="5">Branched-chain amino acid ABC transporter substrate-binding protein</fullName>
    </submittedName>
</protein>
<dbReference type="CDD" id="cd06326">
    <property type="entry name" value="PBP1_ABC_ligand_binding-like"/>
    <property type="match status" value="1"/>
</dbReference>
<gene>
    <name evidence="5" type="ORF">CBY09_05265</name>
</gene>
<reference evidence="5 6" key="1">
    <citation type="submission" date="2017-07" db="EMBL/GenBank/DDBJ databases">
        <title>Acidovorax KNDSW TSA 6 genome sequence and assembly.</title>
        <authorList>
            <person name="Mayilraj S."/>
        </authorList>
    </citation>
    <scope>NUCLEOTIDE SEQUENCE [LARGE SCALE GENOMIC DNA]</scope>
    <source>
        <strain evidence="5 6">KNDSW-TSA6</strain>
    </source>
</reference>
<feature type="domain" description="Leucine-binding protein" evidence="4">
    <location>
        <begin position="29"/>
        <end position="370"/>
    </location>
</feature>
<proteinExistence type="inferred from homology"/>
<dbReference type="Proteomes" id="UP000215441">
    <property type="component" value="Unassembled WGS sequence"/>
</dbReference>
<comment type="caution">
    <text evidence="5">The sequence shown here is derived from an EMBL/GenBank/DDBJ whole genome shotgun (WGS) entry which is preliminary data.</text>
</comment>
<feature type="chain" id="PRO_5012218245" evidence="3">
    <location>
        <begin position="21"/>
        <end position="377"/>
    </location>
</feature>
<sequence>MVRSLVVLLAALCATGLGHARNEGVTADEIRLGASAVLSGPLGPQTAQYGEGSRLMFDAVNAQGGVHGRMIRYTTLDDGFDPQKAVENTRQLLETDKVFMIYNSTGTAQTAAILPLIKEHRTPLFGPVTGASVFRETFNPYVFHVRAGYASEASRIVSQMRQQGISRVVVFYQDDGLGKTLAAELKKASDDEKLPFVAEIKVDPKQPDFAAAAAATEKAQPQAVIVATAGTTFTHYIKAVQATAARPAYYGFSVASLDVINRELKDKARGIILAQIMPSLRNTTIPVVAEYLSLLRAKSPNAQPSASQFEGFVHARLLVEGLRRTGRNLTTESFTKTMEDAGEISFGRFSVKYSPKSHNGSTYVELAIVDAEGSLRY</sequence>
<keyword evidence="6" id="KW-1185">Reference proteome</keyword>